<dbReference type="RefSeq" id="WP_021986212.1">
    <property type="nucleotide sequence ID" value="NZ_CP060632.1"/>
</dbReference>
<name>A0A7G9FLD0_9FIRM</name>
<reference evidence="1 2" key="1">
    <citation type="submission" date="2020-08" db="EMBL/GenBank/DDBJ databases">
        <authorList>
            <person name="Liu C."/>
            <person name="Sun Q."/>
        </authorList>
    </citation>
    <scope>NUCLEOTIDE SEQUENCE [LARGE SCALE GENOMIC DNA]</scope>
    <source>
        <strain evidence="1 2">NSJ-4</strain>
    </source>
</reference>
<dbReference type="EMBL" id="CP060632">
    <property type="protein sequence ID" value="QNL99361.1"/>
    <property type="molecule type" value="Genomic_DNA"/>
</dbReference>
<sequence length="84" mass="10052">MFEQNPKLRNIHPTKLRIINEIKEQSKYQSAEELLPQILQINQELKRRNLSFTKEESALLLEAMEESMSPAERQKFQMIKSFFL</sequence>
<gene>
    <name evidence="1" type="ORF">H9Q76_11680</name>
</gene>
<keyword evidence="2" id="KW-1185">Reference proteome</keyword>
<dbReference type="AlphaFoldDB" id="A0A7G9FLD0"/>
<proteinExistence type="predicted"/>
<evidence type="ECO:0000313" key="2">
    <source>
        <dbReference type="Proteomes" id="UP000515819"/>
    </source>
</evidence>
<organism evidence="1 2">
    <name type="scientific">Wujia chipingensis</name>
    <dbReference type="NCBI Taxonomy" id="2763670"/>
    <lineage>
        <taxon>Bacteria</taxon>
        <taxon>Bacillati</taxon>
        <taxon>Bacillota</taxon>
        <taxon>Clostridia</taxon>
        <taxon>Lachnospirales</taxon>
        <taxon>Lachnospiraceae</taxon>
        <taxon>Wujia</taxon>
    </lineage>
</organism>
<dbReference type="Proteomes" id="UP000515819">
    <property type="component" value="Chromosome"/>
</dbReference>
<dbReference type="KEGG" id="wcp:H9Q76_11680"/>
<protein>
    <submittedName>
        <fullName evidence="1">Uncharacterized protein</fullName>
    </submittedName>
</protein>
<accession>A0A7G9FLD0</accession>
<evidence type="ECO:0000313" key="1">
    <source>
        <dbReference type="EMBL" id="QNL99361.1"/>
    </source>
</evidence>